<feature type="non-terminal residue" evidence="2">
    <location>
        <position position="666"/>
    </location>
</feature>
<feature type="region of interest" description="Disordered" evidence="1">
    <location>
        <begin position="230"/>
        <end position="292"/>
    </location>
</feature>
<dbReference type="EMBL" id="WTXG01000001">
    <property type="protein sequence ID" value="KAI0307969.1"/>
    <property type="molecule type" value="Genomic_DNA"/>
</dbReference>
<feature type="compositionally biased region" description="Low complexity" evidence="1">
    <location>
        <begin position="273"/>
        <end position="285"/>
    </location>
</feature>
<feature type="compositionally biased region" description="Low complexity" evidence="1">
    <location>
        <begin position="321"/>
        <end position="330"/>
    </location>
</feature>
<feature type="region of interest" description="Disordered" evidence="1">
    <location>
        <begin position="320"/>
        <end position="341"/>
    </location>
</feature>
<feature type="compositionally biased region" description="Low complexity" evidence="1">
    <location>
        <begin position="460"/>
        <end position="471"/>
    </location>
</feature>
<feature type="region of interest" description="Disordered" evidence="1">
    <location>
        <begin position="643"/>
        <end position="666"/>
    </location>
</feature>
<proteinExistence type="predicted"/>
<gene>
    <name evidence="2" type="ORF">B0F90DRAFT_1619066</name>
</gene>
<feature type="region of interest" description="Disordered" evidence="1">
    <location>
        <begin position="565"/>
        <end position="600"/>
    </location>
</feature>
<name>A0AAD4MGB7_9AGAM</name>
<evidence type="ECO:0000313" key="3">
    <source>
        <dbReference type="Proteomes" id="UP001203297"/>
    </source>
</evidence>
<feature type="compositionally biased region" description="Polar residues" evidence="1">
    <location>
        <begin position="565"/>
        <end position="576"/>
    </location>
</feature>
<comment type="caution">
    <text evidence="2">The sequence shown here is derived from an EMBL/GenBank/DDBJ whole genome shotgun (WGS) entry which is preliminary data.</text>
</comment>
<protein>
    <submittedName>
        <fullName evidence="2">Uncharacterized protein</fullName>
    </submittedName>
</protein>
<accession>A0AAD4MGB7</accession>
<reference evidence="2" key="1">
    <citation type="journal article" date="2022" name="New Phytol.">
        <title>Evolutionary transition to the ectomycorrhizal habit in the genomes of a hyperdiverse lineage of mushroom-forming fungi.</title>
        <authorList>
            <person name="Looney B."/>
            <person name="Miyauchi S."/>
            <person name="Morin E."/>
            <person name="Drula E."/>
            <person name="Courty P.E."/>
            <person name="Kohler A."/>
            <person name="Kuo A."/>
            <person name="LaButti K."/>
            <person name="Pangilinan J."/>
            <person name="Lipzen A."/>
            <person name="Riley R."/>
            <person name="Andreopoulos W."/>
            <person name="He G."/>
            <person name="Johnson J."/>
            <person name="Nolan M."/>
            <person name="Tritt A."/>
            <person name="Barry K.W."/>
            <person name="Grigoriev I.V."/>
            <person name="Nagy L.G."/>
            <person name="Hibbett D."/>
            <person name="Henrissat B."/>
            <person name="Matheny P.B."/>
            <person name="Labbe J."/>
            <person name="Martin F.M."/>
        </authorList>
    </citation>
    <scope>NUCLEOTIDE SEQUENCE</scope>
    <source>
        <strain evidence="2">BPL690</strain>
    </source>
</reference>
<feature type="compositionally biased region" description="Acidic residues" evidence="1">
    <location>
        <begin position="230"/>
        <end position="254"/>
    </location>
</feature>
<organism evidence="2 3">
    <name type="scientific">Multifurca ochricompacta</name>
    <dbReference type="NCBI Taxonomy" id="376703"/>
    <lineage>
        <taxon>Eukaryota</taxon>
        <taxon>Fungi</taxon>
        <taxon>Dikarya</taxon>
        <taxon>Basidiomycota</taxon>
        <taxon>Agaricomycotina</taxon>
        <taxon>Agaricomycetes</taxon>
        <taxon>Russulales</taxon>
        <taxon>Russulaceae</taxon>
        <taxon>Multifurca</taxon>
    </lineage>
</organism>
<evidence type="ECO:0000313" key="2">
    <source>
        <dbReference type="EMBL" id="KAI0307969.1"/>
    </source>
</evidence>
<feature type="region of interest" description="Disordered" evidence="1">
    <location>
        <begin position="435"/>
        <end position="471"/>
    </location>
</feature>
<feature type="region of interest" description="Disordered" evidence="1">
    <location>
        <begin position="400"/>
        <end position="423"/>
    </location>
</feature>
<feature type="compositionally biased region" description="Pro residues" evidence="1">
    <location>
        <begin position="657"/>
        <end position="666"/>
    </location>
</feature>
<evidence type="ECO:0000256" key="1">
    <source>
        <dbReference type="SAM" id="MobiDB-lite"/>
    </source>
</evidence>
<feature type="non-terminal residue" evidence="2">
    <location>
        <position position="1"/>
    </location>
</feature>
<dbReference type="Proteomes" id="UP001203297">
    <property type="component" value="Unassembled WGS sequence"/>
</dbReference>
<feature type="compositionally biased region" description="Basic and acidic residues" evidence="1">
    <location>
        <begin position="413"/>
        <end position="423"/>
    </location>
</feature>
<dbReference type="AlphaFoldDB" id="A0AAD4MGB7"/>
<sequence>PPTYAQRGANLPESEPQTEPQILIIPATNSLRFQQGFLGADGERAAIEGELQVKGTDSVRWRKVTMNLRTVEVAYEQVIELSQTSIVLFESENDKEALLPSSFSFALPLTSDTPQCIHTPQSSLRHVLSATLHPFDGTTQPFSKALVVHTRRFIPHTCTIPVSPITRTLDNPSRVEVEIPRTVFTCIEPVPIYVTVPPPRRELVVEEGLRLRNIKAELIRIVRVADGTEADESDPVDVDIPSDIEDESGEDEDDHSGGAPLGITLPSHEKRAAASSSTTPYTSDAPQSRSSSYRTVISRSGALCRFHASLPVRLRFILHQSSPSSSPSDSTHPLPAGDFGSTGSDAECASITQTTLLHSVSFRVRLHATFRNTSHHTESVSTITIPITFLPSPAPLPEVEESVDSAYHKKHDRPPTRTNRPDYADAAPHYELEEGEAGPSYLASGAPPPFEERDAPPPFSLTSFPSSSSRLPTFLESEQEIIIPTTEDNDTAPPPLMPLLEQVIEGEGVFFGFPTSSQFSGHTDVDRNGTSTPPPSVEMATLDPNVTGLVRLSVDVPERTIQTLGLTLPQEEQITTGEAPPPPPPPMDDPSDPPPSIHSEYRSREGVAHQVIAMTVAPTDLPAPPIALGMPISTQSHVSAPPPYLVPDGVEHEHVARPPPYVDFMP</sequence>
<feature type="compositionally biased region" description="Pro residues" evidence="1">
    <location>
        <begin position="579"/>
        <end position="596"/>
    </location>
</feature>
<keyword evidence="3" id="KW-1185">Reference proteome</keyword>